<accession>A0AA38W2J0</accession>
<dbReference type="Proteomes" id="UP001172457">
    <property type="component" value="Chromosome 6"/>
</dbReference>
<keyword evidence="3" id="KW-1185">Reference proteome</keyword>
<comment type="caution">
    <text evidence="2">The sequence shown here is derived from an EMBL/GenBank/DDBJ whole genome shotgun (WGS) entry which is preliminary data.</text>
</comment>
<evidence type="ECO:0000313" key="3">
    <source>
        <dbReference type="Proteomes" id="UP001172457"/>
    </source>
</evidence>
<gene>
    <name evidence="2" type="ORF">OSB04_023714</name>
</gene>
<reference evidence="2" key="1">
    <citation type="submission" date="2023-03" db="EMBL/GenBank/DDBJ databases">
        <title>Chromosome-scale reference genome and RAD-based genetic map of yellow starthistle (Centaurea solstitialis) reveal putative structural variation and QTLs associated with invader traits.</title>
        <authorList>
            <person name="Reatini B."/>
            <person name="Cang F.A."/>
            <person name="Jiang Q."/>
            <person name="Mckibben M.T.W."/>
            <person name="Barker M.S."/>
            <person name="Rieseberg L.H."/>
            <person name="Dlugosch K.M."/>
        </authorList>
    </citation>
    <scope>NUCLEOTIDE SEQUENCE</scope>
    <source>
        <strain evidence="2">CAN-66</strain>
        <tissue evidence="2">Leaf</tissue>
    </source>
</reference>
<evidence type="ECO:0000313" key="2">
    <source>
        <dbReference type="EMBL" id="KAJ9544007.1"/>
    </source>
</evidence>
<protein>
    <submittedName>
        <fullName evidence="2">Uncharacterized protein</fullName>
    </submittedName>
</protein>
<keyword evidence="1" id="KW-0472">Membrane</keyword>
<dbReference type="AlphaFoldDB" id="A0AA38W2J0"/>
<organism evidence="2 3">
    <name type="scientific">Centaurea solstitialis</name>
    <name type="common">yellow star-thistle</name>
    <dbReference type="NCBI Taxonomy" id="347529"/>
    <lineage>
        <taxon>Eukaryota</taxon>
        <taxon>Viridiplantae</taxon>
        <taxon>Streptophyta</taxon>
        <taxon>Embryophyta</taxon>
        <taxon>Tracheophyta</taxon>
        <taxon>Spermatophyta</taxon>
        <taxon>Magnoliopsida</taxon>
        <taxon>eudicotyledons</taxon>
        <taxon>Gunneridae</taxon>
        <taxon>Pentapetalae</taxon>
        <taxon>asterids</taxon>
        <taxon>campanulids</taxon>
        <taxon>Asterales</taxon>
        <taxon>Asteraceae</taxon>
        <taxon>Carduoideae</taxon>
        <taxon>Cardueae</taxon>
        <taxon>Centaureinae</taxon>
        <taxon>Centaurea</taxon>
    </lineage>
</organism>
<sequence length="169" mass="20028">MVSKDGCARAIEGSLESSFAKFLVYCHNPRSTTKITFDEVVRFDMLFVALGCLANLIFFLVLVHTCDFNRLHICFRHGWEQPDRTYAMGVGKIENLAIRMVFPSSHHELCFHHFVVILHLTLKRDKAKKWMFWEHVNRIECPTFRLLRISRIIVYQMRLHILREVGYER</sequence>
<name>A0AA38W2J0_9ASTR</name>
<evidence type="ECO:0000256" key="1">
    <source>
        <dbReference type="SAM" id="Phobius"/>
    </source>
</evidence>
<dbReference type="EMBL" id="JARYMX010000006">
    <property type="protein sequence ID" value="KAJ9544007.1"/>
    <property type="molecule type" value="Genomic_DNA"/>
</dbReference>
<keyword evidence="1" id="KW-1133">Transmembrane helix</keyword>
<proteinExistence type="predicted"/>
<keyword evidence="1" id="KW-0812">Transmembrane</keyword>
<feature type="transmembrane region" description="Helical" evidence="1">
    <location>
        <begin position="45"/>
        <end position="63"/>
    </location>
</feature>